<dbReference type="GO" id="GO:0005743">
    <property type="term" value="C:mitochondrial inner membrane"/>
    <property type="evidence" value="ECO:0007669"/>
    <property type="project" value="UniProtKB-SubCell"/>
</dbReference>
<feature type="domain" description="NADH dehydrogenase subunit 5 C-terminal" evidence="20">
    <location>
        <begin position="394"/>
        <end position="568"/>
    </location>
</feature>
<gene>
    <name evidence="21" type="primary">ND5</name>
</gene>
<feature type="transmembrane region" description="Helical" evidence="17">
    <location>
        <begin position="7"/>
        <end position="31"/>
    </location>
</feature>
<comment type="catalytic activity">
    <reaction evidence="16 17">
        <text>a ubiquinone + NADH + 5 H(+)(in) = a ubiquinol + NAD(+) + 4 H(+)(out)</text>
        <dbReference type="Rhea" id="RHEA:29091"/>
        <dbReference type="Rhea" id="RHEA-COMP:9565"/>
        <dbReference type="Rhea" id="RHEA-COMP:9566"/>
        <dbReference type="ChEBI" id="CHEBI:15378"/>
        <dbReference type="ChEBI" id="CHEBI:16389"/>
        <dbReference type="ChEBI" id="CHEBI:17976"/>
        <dbReference type="ChEBI" id="CHEBI:57540"/>
        <dbReference type="ChEBI" id="CHEBI:57945"/>
        <dbReference type="EC" id="7.1.1.2"/>
    </reaction>
</comment>
<proteinExistence type="inferred from homology"/>
<feature type="transmembrane region" description="Helical" evidence="17">
    <location>
        <begin position="273"/>
        <end position="292"/>
    </location>
</feature>
<dbReference type="Pfam" id="PF06455">
    <property type="entry name" value="NADH5_C"/>
    <property type="match status" value="1"/>
</dbReference>
<protein>
    <recommendedName>
        <fullName evidence="4 17">NADH-ubiquinone oxidoreductase chain 5</fullName>
        <ecNumber evidence="3 17">7.1.1.2</ecNumber>
    </recommendedName>
</protein>
<accession>Q0ZCZ8</accession>
<dbReference type="GO" id="GO:0015990">
    <property type="term" value="P:electron transport coupled proton transport"/>
    <property type="evidence" value="ECO:0007669"/>
    <property type="project" value="TreeGrafter"/>
</dbReference>
<evidence type="ECO:0000256" key="10">
    <source>
        <dbReference type="ARBA" id="ARBA00022982"/>
    </source>
</evidence>
<feature type="domain" description="NADH:quinone oxidoreductase/Mrp antiporter transmembrane" evidence="18">
    <location>
        <begin position="108"/>
        <end position="385"/>
    </location>
</feature>
<evidence type="ECO:0000256" key="8">
    <source>
        <dbReference type="ARBA" id="ARBA00022792"/>
    </source>
</evidence>
<evidence type="ECO:0000256" key="16">
    <source>
        <dbReference type="ARBA" id="ARBA00049551"/>
    </source>
</evidence>
<dbReference type="PANTHER" id="PTHR42829:SF2">
    <property type="entry name" value="NADH-UBIQUINONE OXIDOREDUCTASE CHAIN 5"/>
    <property type="match status" value="1"/>
</dbReference>
<feature type="transmembrane region" description="Helical" evidence="17">
    <location>
        <begin position="335"/>
        <end position="359"/>
    </location>
</feature>
<keyword evidence="5 17" id="KW-0813">Transport</keyword>
<evidence type="ECO:0000256" key="9">
    <source>
        <dbReference type="ARBA" id="ARBA00022967"/>
    </source>
</evidence>
<geneLocation type="mitochondrion" evidence="21"/>
<feature type="transmembrane region" description="Helical" evidence="17">
    <location>
        <begin position="113"/>
        <end position="133"/>
    </location>
</feature>
<dbReference type="AlphaFoldDB" id="Q0ZCZ8"/>
<evidence type="ECO:0000256" key="13">
    <source>
        <dbReference type="ARBA" id="ARBA00023075"/>
    </source>
</evidence>
<evidence type="ECO:0000256" key="14">
    <source>
        <dbReference type="ARBA" id="ARBA00023128"/>
    </source>
</evidence>
<dbReference type="InterPro" id="IPR001750">
    <property type="entry name" value="ND/Mrp_TM"/>
</dbReference>
<keyword evidence="14 17" id="KW-0496">Mitochondrion</keyword>
<evidence type="ECO:0000256" key="6">
    <source>
        <dbReference type="ARBA" id="ARBA00022660"/>
    </source>
</evidence>
<dbReference type="InterPro" id="IPR001516">
    <property type="entry name" value="Proton_antipo_N"/>
</dbReference>
<feature type="transmembrane region" description="Helical" evidence="17">
    <location>
        <begin position="88"/>
        <end position="107"/>
    </location>
</feature>
<evidence type="ECO:0000256" key="1">
    <source>
        <dbReference type="ARBA" id="ARBA00003257"/>
    </source>
</evidence>
<keyword evidence="15 17" id="KW-0472">Membrane</keyword>
<comment type="similarity">
    <text evidence="17">Belongs to the complex I subunit 5 family.</text>
</comment>
<evidence type="ECO:0000256" key="5">
    <source>
        <dbReference type="ARBA" id="ARBA00022448"/>
    </source>
</evidence>
<dbReference type="InterPro" id="IPR003945">
    <property type="entry name" value="NU5C-like"/>
</dbReference>
<dbReference type="RefSeq" id="YP_665532.1">
    <property type="nucleotide sequence ID" value="NC_008234.1"/>
</dbReference>
<evidence type="ECO:0000256" key="11">
    <source>
        <dbReference type="ARBA" id="ARBA00022989"/>
    </source>
</evidence>
<feature type="transmembrane region" description="Helical" evidence="17">
    <location>
        <begin position="219"/>
        <end position="239"/>
    </location>
</feature>
<feature type="transmembrane region" description="Helical" evidence="17">
    <location>
        <begin position="185"/>
        <end position="207"/>
    </location>
</feature>
<evidence type="ECO:0000256" key="3">
    <source>
        <dbReference type="ARBA" id="ARBA00012944"/>
    </source>
</evidence>
<keyword evidence="12 17" id="KW-0520">NAD</keyword>
<dbReference type="GO" id="GO:0042773">
    <property type="term" value="P:ATP synthesis coupled electron transport"/>
    <property type="evidence" value="ECO:0007669"/>
    <property type="project" value="InterPro"/>
</dbReference>
<feature type="transmembrane region" description="Helical" evidence="17">
    <location>
        <begin position="486"/>
        <end position="510"/>
    </location>
</feature>
<evidence type="ECO:0000256" key="15">
    <source>
        <dbReference type="ARBA" id="ARBA00023136"/>
    </source>
</evidence>
<feature type="transmembrane region" description="Helical" evidence="17">
    <location>
        <begin position="245"/>
        <end position="266"/>
    </location>
</feature>
<dbReference type="Pfam" id="PF00361">
    <property type="entry name" value="Proton_antipo_M"/>
    <property type="match status" value="1"/>
</dbReference>
<dbReference type="EC" id="7.1.1.2" evidence="3 17"/>
<feature type="transmembrane region" description="Helical" evidence="17">
    <location>
        <begin position="51"/>
        <end position="76"/>
    </location>
</feature>
<evidence type="ECO:0000259" key="19">
    <source>
        <dbReference type="Pfam" id="PF00662"/>
    </source>
</evidence>
<evidence type="ECO:0000256" key="17">
    <source>
        <dbReference type="RuleBase" id="RU003404"/>
    </source>
</evidence>
<reference evidence="21" key="1">
    <citation type="journal article" date="2006" name="Gene">
        <title>The mitochondrial genomes of Campodea fragilis and Campodea lubbocki (Hexapoda: Diplura): High genetic divergence in a morphologically uniform taxon.</title>
        <authorList>
            <person name="Podsiadlowski L."/>
            <person name="Carapelli A."/>
            <person name="Nardi F."/>
            <person name="Dallai R."/>
            <person name="Koch M."/>
            <person name="Boore J.L."/>
            <person name="Frati F."/>
        </authorList>
    </citation>
    <scope>NUCLEOTIDE SEQUENCE</scope>
</reference>
<feature type="transmembrane region" description="Helical" evidence="17">
    <location>
        <begin position="379"/>
        <end position="400"/>
    </location>
</feature>
<keyword evidence="9" id="KW-1278">Translocase</keyword>
<keyword evidence="11 17" id="KW-1133">Transmembrane helix</keyword>
<sequence length="569" mass="65218">MLLRYHVCFFSMMIMEFFSFIFLLVGVYFLWEDKSFYIEWVLVDFNSMNLVWVMIFDYMSCLFLGVVMLISGLVLMYSKSYMSGDKSVVRFILVVLLFVLSMMMLILSPNMVSILLGWDGLGLVSYILVIYYINERSSSAGMLTAMSNRVGDVFLLLSISWMVNYGSWNFIFYVNCMSYSEEMTFLFFLVFLGAITKSAQIPFSAWLPAAMAAPTPVSALVHSSTLVTAGIYLMIRFFPLVNGNLMMLMMFISLATLMMSSLVANYEIDLSKIIALSTLSQLGLMMVSLSMGCWKLSFIHLLTHALFKSLLFLCAGVVIHGSYGFSDIRKMGGLVMYLPFTGFCMGLSNLALGGFPFLAGFYSKDMIIEFMGFGMINKFFFFFMYLSVGLTMMYSMRMIYYSLFGESSIFMNINFSEDKIMSFSMINLALGSVVGGCVLSWLMFPNLYFFDITLSMKLFLMLIICFGGFLGYLLGKMKKENMENLFSFYFGSMWFMPWVSGQLMIMKVLLYGGVVYKMVDSGWQEEMGSKKFFMILLSGSKLNQWLQNNLIYYYYMIFFIIVILLILLF</sequence>
<comment type="function">
    <text evidence="1">Core subunit of the mitochondrial membrane respiratory chain NADH dehydrogenase (Complex I) that is believed to belong to the minimal assembly required for catalysis. Complex I functions in the transfer of electrons from NADH to the respiratory chain. The immediate electron acceptor for the enzyme is believed to be ubiquinone.</text>
</comment>
<name>Q0ZCZ8_9HEXA</name>
<comment type="subcellular location">
    <subcellularLocation>
        <location evidence="2">Mitochondrion inner membrane</location>
        <topology evidence="2">Multi-pass membrane protein</topology>
    </subcellularLocation>
</comment>
<comment type="function">
    <text evidence="17">Core subunit of the mitochondrial membrane respiratory chain NADH dehydrogenase (Complex I) which catalyzes electron transfer from NADH through the respiratory chain, using ubiquinone as an electron acceptor. Essential for the catalytic activity and assembly of complex I.</text>
</comment>
<evidence type="ECO:0000256" key="4">
    <source>
        <dbReference type="ARBA" id="ARBA00021096"/>
    </source>
</evidence>
<keyword evidence="8" id="KW-0999">Mitochondrion inner membrane</keyword>
<dbReference type="InterPro" id="IPR010934">
    <property type="entry name" value="NADH_DH_su5_C"/>
</dbReference>
<dbReference type="PANTHER" id="PTHR42829">
    <property type="entry name" value="NADH-UBIQUINONE OXIDOREDUCTASE CHAIN 5"/>
    <property type="match status" value="1"/>
</dbReference>
<feature type="transmembrane region" description="Helical" evidence="17">
    <location>
        <begin position="153"/>
        <end position="173"/>
    </location>
</feature>
<dbReference type="GeneID" id="4177887"/>
<evidence type="ECO:0000256" key="2">
    <source>
        <dbReference type="ARBA" id="ARBA00004448"/>
    </source>
</evidence>
<feature type="transmembrane region" description="Helical" evidence="17">
    <location>
        <begin position="550"/>
        <end position="568"/>
    </location>
</feature>
<evidence type="ECO:0000259" key="20">
    <source>
        <dbReference type="Pfam" id="PF06455"/>
    </source>
</evidence>
<evidence type="ECO:0000313" key="21">
    <source>
        <dbReference type="EMBL" id="ABF49582.1"/>
    </source>
</evidence>
<dbReference type="GO" id="GO:0008137">
    <property type="term" value="F:NADH dehydrogenase (ubiquinone) activity"/>
    <property type="evidence" value="ECO:0007669"/>
    <property type="project" value="UniProtKB-EC"/>
</dbReference>
<keyword evidence="10" id="KW-0249">Electron transport</keyword>
<dbReference type="GO" id="GO:0003954">
    <property type="term" value="F:NADH dehydrogenase activity"/>
    <property type="evidence" value="ECO:0007669"/>
    <property type="project" value="TreeGrafter"/>
</dbReference>
<evidence type="ECO:0000256" key="7">
    <source>
        <dbReference type="ARBA" id="ARBA00022692"/>
    </source>
</evidence>
<feature type="domain" description="NADH-Ubiquinone oxidoreductase (complex I) chain 5 N-terminal" evidence="19">
    <location>
        <begin position="44"/>
        <end position="91"/>
    </location>
</feature>
<evidence type="ECO:0000256" key="12">
    <source>
        <dbReference type="ARBA" id="ARBA00023027"/>
    </source>
</evidence>
<dbReference type="CTD" id="4540"/>
<keyword evidence="13 17" id="KW-0830">Ubiquinone</keyword>
<feature type="transmembrane region" description="Helical" evidence="17">
    <location>
        <begin position="298"/>
        <end position="323"/>
    </location>
</feature>
<dbReference type="EMBL" id="DQ529237">
    <property type="protein sequence ID" value="ABF49582.1"/>
    <property type="molecule type" value="Genomic_DNA"/>
</dbReference>
<evidence type="ECO:0000259" key="18">
    <source>
        <dbReference type="Pfam" id="PF00361"/>
    </source>
</evidence>
<keyword evidence="6" id="KW-0679">Respiratory chain</keyword>
<organism evidence="21">
    <name type="scientific">Campodea lubbockii</name>
    <dbReference type="NCBI Taxonomy" id="383858"/>
    <lineage>
        <taxon>Eukaryota</taxon>
        <taxon>Metazoa</taxon>
        <taxon>Ecdysozoa</taxon>
        <taxon>Arthropoda</taxon>
        <taxon>Hexapoda</taxon>
        <taxon>Diplura</taxon>
        <taxon>Rhabdura</taxon>
        <taxon>Campodeoidea</taxon>
        <taxon>Campodeidae</taxon>
        <taxon>Campodea</taxon>
    </lineage>
</organism>
<dbReference type="Pfam" id="PF00662">
    <property type="entry name" value="Proton_antipo_N"/>
    <property type="match status" value="1"/>
</dbReference>
<keyword evidence="7 17" id="KW-0812">Transmembrane</keyword>
<dbReference type="PRINTS" id="PR01434">
    <property type="entry name" value="NADHDHGNASE5"/>
</dbReference>
<feature type="transmembrane region" description="Helical" evidence="17">
    <location>
        <begin position="420"/>
        <end position="444"/>
    </location>
</feature>
<feature type="transmembrane region" description="Helical" evidence="17">
    <location>
        <begin position="456"/>
        <end position="474"/>
    </location>
</feature>